<feature type="chain" id="PRO_5046633216" evidence="1">
    <location>
        <begin position="31"/>
        <end position="132"/>
    </location>
</feature>
<dbReference type="InterPro" id="IPR021381">
    <property type="entry name" value="DUF3011"/>
</dbReference>
<organism evidence="2 3">
    <name type="scientific">Floridaenema aerugineum BLCC-F46</name>
    <dbReference type="NCBI Taxonomy" id="3153654"/>
    <lineage>
        <taxon>Bacteria</taxon>
        <taxon>Bacillati</taxon>
        <taxon>Cyanobacteriota</taxon>
        <taxon>Cyanophyceae</taxon>
        <taxon>Oscillatoriophycideae</taxon>
        <taxon>Aerosakkonematales</taxon>
        <taxon>Aerosakkonemataceae</taxon>
        <taxon>Floridanema</taxon>
        <taxon>Floridanema aerugineum</taxon>
    </lineage>
</organism>
<gene>
    <name evidence="2" type="ORF">ACE1CC_01905</name>
</gene>
<name>A0ABV4X048_9CYAN</name>
<proteinExistence type="predicted"/>
<dbReference type="EMBL" id="JBHFNQ010000015">
    <property type="protein sequence ID" value="MFB2875623.1"/>
    <property type="molecule type" value="Genomic_DNA"/>
</dbReference>
<sequence length="132" mass="14944">MTNLCQKVAFAGAATVAVAATIIMAESASAQSVAICQSVNFETIRCSINTRRGVFLERQLSRAACVEGIDWTYGRGFVWVRNGCRAEFRSGDVSDNWNWNAPDEEICCIQECYQPPRRRQRVRRPRRIPRCP</sequence>
<comment type="caution">
    <text evidence="2">The sequence shown here is derived from an EMBL/GenBank/DDBJ whole genome shotgun (WGS) entry which is preliminary data.</text>
</comment>
<evidence type="ECO:0000313" key="2">
    <source>
        <dbReference type="EMBL" id="MFB2875623.1"/>
    </source>
</evidence>
<accession>A0ABV4X048</accession>
<evidence type="ECO:0000256" key="1">
    <source>
        <dbReference type="SAM" id="SignalP"/>
    </source>
</evidence>
<reference evidence="2 3" key="1">
    <citation type="submission" date="2024-09" db="EMBL/GenBank/DDBJ databases">
        <title>Floridaenema gen nov. (Aerosakkonemataceae, Aerosakkonematales ord. nov., Cyanobacteria) from benthic tropical and subtropical fresh waters, with the description of four new species.</title>
        <authorList>
            <person name="Moretto J.A."/>
            <person name="Berthold D.E."/>
            <person name="Lefler F.W."/>
            <person name="Huang I.-S."/>
            <person name="Laughinghouse H. IV."/>
        </authorList>
    </citation>
    <scope>NUCLEOTIDE SEQUENCE [LARGE SCALE GENOMIC DNA]</scope>
    <source>
        <strain evidence="2 3">BLCC-F46</strain>
    </source>
</reference>
<dbReference type="RefSeq" id="WP_413268783.1">
    <property type="nucleotide sequence ID" value="NZ_JBHFNQ010000015.1"/>
</dbReference>
<keyword evidence="3" id="KW-1185">Reference proteome</keyword>
<dbReference type="Proteomes" id="UP001576774">
    <property type="component" value="Unassembled WGS sequence"/>
</dbReference>
<protein>
    <submittedName>
        <fullName evidence="2">DUF3011 domain-containing protein</fullName>
    </submittedName>
</protein>
<evidence type="ECO:0000313" key="3">
    <source>
        <dbReference type="Proteomes" id="UP001576774"/>
    </source>
</evidence>
<feature type="signal peptide" evidence="1">
    <location>
        <begin position="1"/>
        <end position="30"/>
    </location>
</feature>
<dbReference type="Pfam" id="PF11218">
    <property type="entry name" value="DUF3011"/>
    <property type="match status" value="1"/>
</dbReference>
<keyword evidence="1" id="KW-0732">Signal</keyword>